<dbReference type="Pfam" id="PF12833">
    <property type="entry name" value="HTH_18"/>
    <property type="match status" value="1"/>
</dbReference>
<dbReference type="Pfam" id="PF17853">
    <property type="entry name" value="GGDEF_2"/>
    <property type="match status" value="1"/>
</dbReference>
<dbReference type="PROSITE" id="PS01124">
    <property type="entry name" value="HTH_ARAC_FAMILY_2"/>
    <property type="match status" value="1"/>
</dbReference>
<evidence type="ECO:0000256" key="3">
    <source>
        <dbReference type="ARBA" id="ARBA00022490"/>
    </source>
</evidence>
<dbReference type="GO" id="GO:0000160">
    <property type="term" value="P:phosphorelay signal transduction system"/>
    <property type="evidence" value="ECO:0007669"/>
    <property type="project" value="UniProtKB-KW"/>
</dbReference>
<dbReference type="InterPro" id="IPR011006">
    <property type="entry name" value="CheY-like_superfamily"/>
</dbReference>
<dbReference type="InterPro" id="IPR041522">
    <property type="entry name" value="CdaR_GGDEF"/>
</dbReference>
<dbReference type="Gene3D" id="1.10.10.60">
    <property type="entry name" value="Homeodomain-like"/>
    <property type="match status" value="2"/>
</dbReference>
<dbReference type="InterPro" id="IPR009057">
    <property type="entry name" value="Homeodomain-like_sf"/>
</dbReference>
<accession>A0A9D1TW66</accession>
<evidence type="ECO:0000259" key="12">
    <source>
        <dbReference type="PROSITE" id="PS50110"/>
    </source>
</evidence>
<dbReference type="CDD" id="cd17536">
    <property type="entry name" value="REC_YesN-like"/>
    <property type="match status" value="1"/>
</dbReference>
<evidence type="ECO:0000256" key="9">
    <source>
        <dbReference type="ARBA" id="ARBA00024867"/>
    </source>
</evidence>
<sequence length="528" mass="59746">MYRLIIADDEENIRNGMAHSLPWREWGYEVVALCASGQEVLDRMEGCRPDVVLSDIRMPGMDGVELMQRLSRDYPQVKIVILSGYSDFKYLNMSIRNHVAEYLLKPTDIDDFEETFRRLKSTMDHERLRRAQITESVLRHFHVWLTAMLGGTAAPEDTDRFLPMLTEAGIDLDNLQIAAFVLDGHGGDEHPDQVALWRRVWEVVAALPGGGLHRLPFLLGGEDMVVLYSSGEEIAPADVRADIEAIQQAVRDGLRVTLSAGVSDLCTEPGMLPQAYEQANCSAKQSAFAGQEAVYFFCQMQRERPAGMPYFDTEQVEKALLAQDYEALRAEIDRVLLPLAEQLPEYRTVDQLCLSLLFHVSLWGLRYGIQMEEVLRTLGAHYTDIYQSETLAAKRDFVLACLFGCQQALARRRSHSHTVKSVAMRVREYVDAEYCSNALSLESVAAYVHKTPAYISRVFKNELGCNFSDYLTEKRMRLAAQLLAKPEGKVYRIAAQCGYADTSNFIRVFKRFYGVSPMEYRTVQGGAK</sequence>
<evidence type="ECO:0000256" key="5">
    <source>
        <dbReference type="ARBA" id="ARBA00023012"/>
    </source>
</evidence>
<reference evidence="13" key="1">
    <citation type="journal article" date="2021" name="PeerJ">
        <title>Extensive microbial diversity within the chicken gut microbiome revealed by metagenomics and culture.</title>
        <authorList>
            <person name="Gilroy R."/>
            <person name="Ravi A."/>
            <person name="Getino M."/>
            <person name="Pursley I."/>
            <person name="Horton D.L."/>
            <person name="Alikhan N.F."/>
            <person name="Baker D."/>
            <person name="Gharbi K."/>
            <person name="Hall N."/>
            <person name="Watson M."/>
            <person name="Adriaenssens E.M."/>
            <person name="Foster-Nyarko E."/>
            <person name="Jarju S."/>
            <person name="Secka A."/>
            <person name="Antonio M."/>
            <person name="Oren A."/>
            <person name="Chaudhuri R.R."/>
            <person name="La Ragione R."/>
            <person name="Hildebrand F."/>
            <person name="Pallen M.J."/>
        </authorList>
    </citation>
    <scope>NUCLEOTIDE SEQUENCE</scope>
    <source>
        <strain evidence="13">ChiHcolR34-3080</strain>
    </source>
</reference>
<dbReference type="PANTHER" id="PTHR42713:SF3">
    <property type="entry name" value="TRANSCRIPTIONAL REGULATORY PROTEIN HPTR"/>
    <property type="match status" value="1"/>
</dbReference>
<evidence type="ECO:0000259" key="11">
    <source>
        <dbReference type="PROSITE" id="PS01124"/>
    </source>
</evidence>
<organism evidence="13 14">
    <name type="scientific">Candidatus Faecalibacterium intestinigallinarum</name>
    <dbReference type="NCBI Taxonomy" id="2838581"/>
    <lineage>
        <taxon>Bacteria</taxon>
        <taxon>Bacillati</taxon>
        <taxon>Bacillota</taxon>
        <taxon>Clostridia</taxon>
        <taxon>Eubacteriales</taxon>
        <taxon>Oscillospiraceae</taxon>
        <taxon>Faecalibacterium</taxon>
    </lineage>
</organism>
<feature type="modified residue" description="4-aspartylphosphate" evidence="10">
    <location>
        <position position="55"/>
    </location>
</feature>
<reference evidence="13" key="2">
    <citation type="submission" date="2021-04" db="EMBL/GenBank/DDBJ databases">
        <authorList>
            <person name="Gilroy R."/>
        </authorList>
    </citation>
    <scope>NUCLEOTIDE SEQUENCE</scope>
    <source>
        <strain evidence="13">ChiHcolR34-3080</strain>
    </source>
</reference>
<dbReference type="PROSITE" id="PS50110">
    <property type="entry name" value="RESPONSE_REGULATORY"/>
    <property type="match status" value="1"/>
</dbReference>
<dbReference type="Pfam" id="PF00072">
    <property type="entry name" value="Response_reg"/>
    <property type="match status" value="1"/>
</dbReference>
<evidence type="ECO:0000313" key="13">
    <source>
        <dbReference type="EMBL" id="HIW08627.1"/>
    </source>
</evidence>
<evidence type="ECO:0000256" key="2">
    <source>
        <dbReference type="ARBA" id="ARBA00018672"/>
    </source>
</evidence>
<gene>
    <name evidence="13" type="ORF">H9890_04400</name>
</gene>
<evidence type="ECO:0000256" key="10">
    <source>
        <dbReference type="PROSITE-ProRule" id="PRU00169"/>
    </source>
</evidence>
<dbReference type="GO" id="GO:0005737">
    <property type="term" value="C:cytoplasm"/>
    <property type="evidence" value="ECO:0007669"/>
    <property type="project" value="UniProtKB-SubCell"/>
</dbReference>
<dbReference type="GO" id="GO:0003700">
    <property type="term" value="F:DNA-binding transcription factor activity"/>
    <property type="evidence" value="ECO:0007669"/>
    <property type="project" value="InterPro"/>
</dbReference>
<keyword evidence="5" id="KW-0902">Two-component regulatory system</keyword>
<keyword evidence="8" id="KW-0804">Transcription</keyword>
<evidence type="ECO:0000256" key="1">
    <source>
        <dbReference type="ARBA" id="ARBA00004496"/>
    </source>
</evidence>
<dbReference type="InterPro" id="IPR020449">
    <property type="entry name" value="Tscrpt_reg_AraC-type_HTH"/>
</dbReference>
<dbReference type="PROSITE" id="PS00041">
    <property type="entry name" value="HTH_ARAC_FAMILY_1"/>
    <property type="match status" value="1"/>
</dbReference>
<dbReference type="GO" id="GO:0043565">
    <property type="term" value="F:sequence-specific DNA binding"/>
    <property type="evidence" value="ECO:0007669"/>
    <property type="project" value="InterPro"/>
</dbReference>
<comment type="subcellular location">
    <subcellularLocation>
        <location evidence="1">Cytoplasm</location>
    </subcellularLocation>
</comment>
<dbReference type="Proteomes" id="UP000823933">
    <property type="component" value="Unassembled WGS sequence"/>
</dbReference>
<dbReference type="SMART" id="SM00448">
    <property type="entry name" value="REC"/>
    <property type="match status" value="1"/>
</dbReference>
<keyword evidence="3" id="KW-0963">Cytoplasm</keyword>
<evidence type="ECO:0000256" key="4">
    <source>
        <dbReference type="ARBA" id="ARBA00022553"/>
    </source>
</evidence>
<proteinExistence type="predicted"/>
<dbReference type="Gene3D" id="3.40.50.2300">
    <property type="match status" value="1"/>
</dbReference>
<dbReference type="PRINTS" id="PR00032">
    <property type="entry name" value="HTHARAC"/>
</dbReference>
<dbReference type="PANTHER" id="PTHR42713">
    <property type="entry name" value="HISTIDINE KINASE-RELATED"/>
    <property type="match status" value="1"/>
</dbReference>
<evidence type="ECO:0000256" key="6">
    <source>
        <dbReference type="ARBA" id="ARBA00023015"/>
    </source>
</evidence>
<comment type="caution">
    <text evidence="13">The sequence shown here is derived from an EMBL/GenBank/DDBJ whole genome shotgun (WGS) entry which is preliminary data.</text>
</comment>
<dbReference type="InterPro" id="IPR051552">
    <property type="entry name" value="HptR"/>
</dbReference>
<comment type="function">
    <text evidence="9">May play the central regulatory role in sporulation. It may be an element of the effector pathway responsible for the activation of sporulation genes in response to nutritional stress. Spo0A may act in concert with spo0H (a sigma factor) to control the expression of some genes that are critical to the sporulation process.</text>
</comment>
<keyword evidence="6" id="KW-0805">Transcription regulation</keyword>
<feature type="domain" description="HTH araC/xylS-type" evidence="11">
    <location>
        <begin position="424"/>
        <end position="523"/>
    </location>
</feature>
<protein>
    <recommendedName>
        <fullName evidence="2">Stage 0 sporulation protein A homolog</fullName>
    </recommendedName>
</protein>
<dbReference type="InterPro" id="IPR018060">
    <property type="entry name" value="HTH_AraC"/>
</dbReference>
<dbReference type="InterPro" id="IPR001789">
    <property type="entry name" value="Sig_transdc_resp-reg_receiver"/>
</dbReference>
<evidence type="ECO:0000256" key="8">
    <source>
        <dbReference type="ARBA" id="ARBA00023163"/>
    </source>
</evidence>
<name>A0A9D1TW66_9FIRM</name>
<dbReference type="AlphaFoldDB" id="A0A9D1TW66"/>
<evidence type="ECO:0000313" key="14">
    <source>
        <dbReference type="Proteomes" id="UP000823933"/>
    </source>
</evidence>
<dbReference type="SUPFAM" id="SSF52172">
    <property type="entry name" value="CheY-like"/>
    <property type="match status" value="1"/>
</dbReference>
<dbReference type="SMART" id="SM00342">
    <property type="entry name" value="HTH_ARAC"/>
    <property type="match status" value="1"/>
</dbReference>
<dbReference type="InterPro" id="IPR018062">
    <property type="entry name" value="HTH_AraC-typ_CS"/>
</dbReference>
<dbReference type="SUPFAM" id="SSF46689">
    <property type="entry name" value="Homeodomain-like"/>
    <property type="match status" value="1"/>
</dbReference>
<dbReference type="EMBL" id="DXHQ01000049">
    <property type="protein sequence ID" value="HIW08627.1"/>
    <property type="molecule type" value="Genomic_DNA"/>
</dbReference>
<evidence type="ECO:0000256" key="7">
    <source>
        <dbReference type="ARBA" id="ARBA00023125"/>
    </source>
</evidence>
<feature type="domain" description="Response regulatory" evidence="12">
    <location>
        <begin position="3"/>
        <end position="120"/>
    </location>
</feature>
<keyword evidence="7" id="KW-0238">DNA-binding</keyword>
<keyword evidence="4 10" id="KW-0597">Phosphoprotein</keyword>